<protein>
    <submittedName>
        <fullName evidence="2">Di-trans-poly-cis-decaprenylcistransferase</fullName>
    </submittedName>
</protein>
<accession>D2RGA5</accession>
<dbReference type="PANTHER" id="PTHR10291:SF43">
    <property type="entry name" value="DEHYDRODOLICHYL DIPHOSPHATE SYNTHASE COMPLEX SUBUNIT DHDDS"/>
    <property type="match status" value="1"/>
</dbReference>
<sequence>MDGLFKNVSDFLLRVYIKKLERELMKGRMPKHIMIVADENFLNRLQEFVRWCKKFGVEELTVCVRRGEKKVETSLLNGVKVNYVIGYSGKDEIVDAVRELARLVDKGVLKAEDVDEKVVERFLKIRSSPDLIINVGDEIPEFLIWQSIYSELYFADISQFRYVDFLRCLRDYQRRERRYGR</sequence>
<gene>
    <name evidence="2" type="ordered locus">Arcpr_0260</name>
</gene>
<dbReference type="GO" id="GO:0045547">
    <property type="term" value="F:ditrans,polycis-polyprenyl diphosphate synthase [(2E,6E)-farnesyl diphosphate specific] activity"/>
    <property type="evidence" value="ECO:0007669"/>
    <property type="project" value="TreeGrafter"/>
</dbReference>
<dbReference type="eggNOG" id="arCOG01532">
    <property type="taxonomic scope" value="Archaea"/>
</dbReference>
<keyword evidence="1" id="KW-0808">Transferase</keyword>
<dbReference type="Pfam" id="PF01255">
    <property type="entry name" value="Prenyltransf"/>
    <property type="match status" value="1"/>
</dbReference>
<dbReference type="Proteomes" id="UP000001901">
    <property type="component" value="Chromosome"/>
</dbReference>
<dbReference type="KEGG" id="apo:Arcpr_0260"/>
<evidence type="ECO:0000313" key="3">
    <source>
        <dbReference type="Proteomes" id="UP000001901"/>
    </source>
</evidence>
<dbReference type="InterPro" id="IPR001441">
    <property type="entry name" value="UPP_synth-like"/>
</dbReference>
<organism evidence="2 3">
    <name type="scientific">Archaeoglobus profundus (strain DSM 5631 / JCM 9629 / NBRC 100127 / Av18)</name>
    <dbReference type="NCBI Taxonomy" id="572546"/>
    <lineage>
        <taxon>Archaea</taxon>
        <taxon>Methanobacteriati</taxon>
        <taxon>Methanobacteriota</taxon>
        <taxon>Archaeoglobi</taxon>
        <taxon>Archaeoglobales</taxon>
        <taxon>Archaeoglobaceae</taxon>
        <taxon>Archaeoglobus</taxon>
    </lineage>
</organism>
<dbReference type="STRING" id="572546.Arcpr_0260"/>
<reference evidence="2 3" key="1">
    <citation type="journal article" date="2010" name="Stand. Genomic Sci.">
        <title>Complete genome sequence of Archaeoglobus profundus type strain (AV18).</title>
        <authorList>
            <person name="von Jan M."/>
            <person name="Lapidus A."/>
            <person name="Del Rio T.G."/>
            <person name="Copeland A."/>
            <person name="Tice H."/>
            <person name="Cheng J.F."/>
            <person name="Lucas S."/>
            <person name="Chen F."/>
            <person name="Nolan M."/>
            <person name="Goodwin L."/>
            <person name="Han C."/>
            <person name="Pitluck S."/>
            <person name="Liolios K."/>
            <person name="Ivanova N."/>
            <person name="Mavromatis K."/>
            <person name="Ovchinnikova G."/>
            <person name="Chertkov O."/>
            <person name="Pati A."/>
            <person name="Chen A."/>
            <person name="Palaniappan K."/>
            <person name="Land M."/>
            <person name="Hauser L."/>
            <person name="Chang Y.J."/>
            <person name="Jeffries C.D."/>
            <person name="Saunders E."/>
            <person name="Brettin T."/>
            <person name="Detter J.C."/>
            <person name="Chain P."/>
            <person name="Eichinger K."/>
            <person name="Huber H."/>
            <person name="Spring S."/>
            <person name="Rohde M."/>
            <person name="Goker M."/>
            <person name="Wirth R."/>
            <person name="Woyke T."/>
            <person name="Bristow J."/>
            <person name="Eisen J.A."/>
            <person name="Markowitz V."/>
            <person name="Hugenholtz P."/>
            <person name="Kyrpides N.C."/>
            <person name="Klenk H.P."/>
        </authorList>
    </citation>
    <scope>NUCLEOTIDE SEQUENCE [LARGE SCALE GENOMIC DNA]</scope>
    <source>
        <strain evidence="3">DSM 5631 / JCM 9629 / NBRC 100127 / Av18</strain>
    </source>
</reference>
<dbReference type="PANTHER" id="PTHR10291">
    <property type="entry name" value="DEHYDRODOLICHYL DIPHOSPHATE SYNTHASE FAMILY MEMBER"/>
    <property type="match status" value="1"/>
</dbReference>
<dbReference type="HOGENOM" id="CLU_038505_2_1_2"/>
<dbReference type="SUPFAM" id="SSF64005">
    <property type="entry name" value="Undecaprenyl diphosphate synthase"/>
    <property type="match status" value="1"/>
</dbReference>
<evidence type="ECO:0000313" key="2">
    <source>
        <dbReference type="EMBL" id="ADB57330.1"/>
    </source>
</evidence>
<keyword evidence="3" id="KW-1185">Reference proteome</keyword>
<evidence type="ECO:0000256" key="1">
    <source>
        <dbReference type="ARBA" id="ARBA00022679"/>
    </source>
</evidence>
<name>D2RGA5_ARCPA</name>
<dbReference type="GO" id="GO:0016094">
    <property type="term" value="P:polyprenol biosynthetic process"/>
    <property type="evidence" value="ECO:0007669"/>
    <property type="project" value="TreeGrafter"/>
</dbReference>
<dbReference type="PaxDb" id="572546-Arcpr_0260"/>
<proteinExistence type="predicted"/>
<dbReference type="EMBL" id="CP001857">
    <property type="protein sequence ID" value="ADB57330.1"/>
    <property type="molecule type" value="Genomic_DNA"/>
</dbReference>
<dbReference type="InterPro" id="IPR036424">
    <property type="entry name" value="UPP_synth-like_sf"/>
</dbReference>
<dbReference type="AlphaFoldDB" id="D2RGA5"/>
<dbReference type="Gene3D" id="3.40.1180.10">
    <property type="entry name" value="Decaprenyl diphosphate synthase-like"/>
    <property type="match status" value="1"/>
</dbReference>